<dbReference type="InterPro" id="IPR008972">
    <property type="entry name" value="Cupredoxin"/>
</dbReference>
<evidence type="ECO:0000313" key="7">
    <source>
        <dbReference type="Proteomes" id="UP001177140"/>
    </source>
</evidence>
<feature type="domain" description="Phytocyanin" evidence="5">
    <location>
        <begin position="25"/>
        <end position="126"/>
    </location>
</feature>
<organism evidence="6 7">
    <name type="scientific">Papaver nudicaule</name>
    <name type="common">Iceland poppy</name>
    <dbReference type="NCBI Taxonomy" id="74823"/>
    <lineage>
        <taxon>Eukaryota</taxon>
        <taxon>Viridiplantae</taxon>
        <taxon>Streptophyta</taxon>
        <taxon>Embryophyta</taxon>
        <taxon>Tracheophyta</taxon>
        <taxon>Spermatophyta</taxon>
        <taxon>Magnoliopsida</taxon>
        <taxon>Ranunculales</taxon>
        <taxon>Papaveraceae</taxon>
        <taxon>Papaveroideae</taxon>
        <taxon>Papaver</taxon>
    </lineage>
</organism>
<feature type="chain" id="PRO_5041254467" description="Phytocyanin domain-containing protein" evidence="4">
    <location>
        <begin position="24"/>
        <end position="228"/>
    </location>
</feature>
<comment type="caution">
    <text evidence="6">The sequence shown here is derived from an EMBL/GenBank/DDBJ whole genome shotgun (WGS) entry which is preliminary data.</text>
</comment>
<evidence type="ECO:0000313" key="6">
    <source>
        <dbReference type="EMBL" id="MCL7041718.1"/>
    </source>
</evidence>
<dbReference type="GO" id="GO:0005886">
    <property type="term" value="C:plasma membrane"/>
    <property type="evidence" value="ECO:0007669"/>
    <property type="project" value="TreeGrafter"/>
</dbReference>
<feature type="compositionally biased region" description="Low complexity" evidence="3">
    <location>
        <begin position="155"/>
        <end position="175"/>
    </location>
</feature>
<feature type="region of interest" description="Disordered" evidence="3">
    <location>
        <begin position="139"/>
        <end position="208"/>
    </location>
</feature>
<keyword evidence="1" id="KW-1015">Disulfide bond</keyword>
<evidence type="ECO:0000256" key="3">
    <source>
        <dbReference type="SAM" id="MobiDB-lite"/>
    </source>
</evidence>
<keyword evidence="4" id="KW-0732">Signal</keyword>
<dbReference type="PROSITE" id="PS51485">
    <property type="entry name" value="PHYTOCYANIN"/>
    <property type="match status" value="1"/>
</dbReference>
<feature type="signal peptide" evidence="4">
    <location>
        <begin position="1"/>
        <end position="23"/>
    </location>
</feature>
<accession>A0AA41VI82</accession>
<evidence type="ECO:0000256" key="1">
    <source>
        <dbReference type="ARBA" id="ARBA00023157"/>
    </source>
</evidence>
<dbReference type="AlphaFoldDB" id="A0AA41VI82"/>
<dbReference type="GO" id="GO:0009055">
    <property type="term" value="F:electron transfer activity"/>
    <property type="evidence" value="ECO:0007669"/>
    <property type="project" value="InterPro"/>
</dbReference>
<protein>
    <recommendedName>
        <fullName evidence="5">Phytocyanin domain-containing protein</fullName>
    </recommendedName>
</protein>
<dbReference type="EMBL" id="JAJJMA010226666">
    <property type="protein sequence ID" value="MCL7041718.1"/>
    <property type="molecule type" value="Genomic_DNA"/>
</dbReference>
<dbReference type="SUPFAM" id="SSF49503">
    <property type="entry name" value="Cupredoxins"/>
    <property type="match status" value="1"/>
</dbReference>
<evidence type="ECO:0000256" key="4">
    <source>
        <dbReference type="SAM" id="SignalP"/>
    </source>
</evidence>
<evidence type="ECO:0000256" key="2">
    <source>
        <dbReference type="ARBA" id="ARBA00023180"/>
    </source>
</evidence>
<dbReference type="FunFam" id="2.60.40.420:FF:000034">
    <property type="entry name" value="Cupredoxin superfamily protein"/>
    <property type="match status" value="1"/>
</dbReference>
<feature type="compositionally biased region" description="Low complexity" evidence="3">
    <location>
        <begin position="185"/>
        <end position="208"/>
    </location>
</feature>
<dbReference type="InterPro" id="IPR003245">
    <property type="entry name" value="Phytocyanin_dom"/>
</dbReference>
<dbReference type="PANTHER" id="PTHR33021">
    <property type="entry name" value="BLUE COPPER PROTEIN"/>
    <property type="match status" value="1"/>
</dbReference>
<dbReference type="PANTHER" id="PTHR33021:SF499">
    <property type="entry name" value="OS12G0150500 PROTEIN"/>
    <property type="match status" value="1"/>
</dbReference>
<reference evidence="6" key="1">
    <citation type="submission" date="2022-03" db="EMBL/GenBank/DDBJ databases">
        <title>A functionally conserved STORR gene fusion in Papaver species that diverged 16.8 million years ago.</title>
        <authorList>
            <person name="Catania T."/>
        </authorList>
    </citation>
    <scope>NUCLEOTIDE SEQUENCE</scope>
    <source>
        <strain evidence="6">S-191538</strain>
    </source>
</reference>
<dbReference type="InterPro" id="IPR039391">
    <property type="entry name" value="Phytocyanin-like"/>
</dbReference>
<dbReference type="Gene3D" id="2.60.40.420">
    <property type="entry name" value="Cupredoxins - blue copper proteins"/>
    <property type="match status" value="1"/>
</dbReference>
<sequence length="228" mass="24282">MAFNTKFLLFFVLLVAVPLMSDAFAVWNVGGSAGWSGKRRYIYAGWARRKTFIVGDSLRFVYDPNTTDVKEVTSSDYNSCESEFALDTFNTGNDTIPLTEVGDRYFIASNRVDCHHGQRVHVTVSDPSLVVIGPNHDDNGYVNIPKPQSPSAGGPTTAPTMSPTMAPTMSPATTTEEGGEAKAMSPSSTTVSPPAPKAPKASSAPKSSSSIRLVGVAALLVPLLGFVY</sequence>
<evidence type="ECO:0000259" key="5">
    <source>
        <dbReference type="PROSITE" id="PS51485"/>
    </source>
</evidence>
<proteinExistence type="predicted"/>
<keyword evidence="7" id="KW-1185">Reference proteome</keyword>
<keyword evidence="2" id="KW-0325">Glycoprotein</keyword>
<dbReference type="Pfam" id="PF02298">
    <property type="entry name" value="Cu_bind_like"/>
    <property type="match status" value="1"/>
</dbReference>
<dbReference type="Proteomes" id="UP001177140">
    <property type="component" value="Unassembled WGS sequence"/>
</dbReference>
<gene>
    <name evidence="6" type="ORF">MKW94_001114</name>
</gene>
<name>A0AA41VI82_PAPNU</name>